<reference evidence="3 4" key="1">
    <citation type="submission" date="2014-09" db="EMBL/GenBank/DDBJ databases">
        <authorList>
            <person name="Magalhaes I.L.F."/>
            <person name="Oliveira U."/>
            <person name="Santos F.R."/>
            <person name="Vidigal T.H.D.A."/>
            <person name="Brescovit A.D."/>
            <person name="Santos A.J."/>
        </authorList>
    </citation>
    <scope>NUCLEOTIDE SEQUENCE [LARGE SCALE GENOMIC DNA]</scope>
</reference>
<keyword evidence="2" id="KW-0472">Membrane</keyword>
<accession>A0A0P1BRA5</accession>
<feature type="region of interest" description="Disordered" evidence="1">
    <location>
        <begin position="143"/>
        <end position="186"/>
    </location>
</feature>
<feature type="compositionally biased region" description="Polar residues" evidence="1">
    <location>
        <begin position="153"/>
        <end position="171"/>
    </location>
</feature>
<feature type="transmembrane region" description="Helical" evidence="2">
    <location>
        <begin position="75"/>
        <end position="99"/>
    </location>
</feature>
<proteinExistence type="predicted"/>
<dbReference type="Proteomes" id="UP000054845">
    <property type="component" value="Unassembled WGS sequence"/>
</dbReference>
<keyword evidence="2" id="KW-1133">Transmembrane helix</keyword>
<protein>
    <submittedName>
        <fullName evidence="3">Uncharacterized protein</fullName>
    </submittedName>
</protein>
<evidence type="ECO:0000313" key="3">
    <source>
        <dbReference type="EMBL" id="CEH19017.1"/>
    </source>
</evidence>
<feature type="transmembrane region" description="Helical" evidence="2">
    <location>
        <begin position="105"/>
        <end position="125"/>
    </location>
</feature>
<organism evidence="3 4">
    <name type="scientific">Ceraceosorus bombacis</name>
    <dbReference type="NCBI Taxonomy" id="401625"/>
    <lineage>
        <taxon>Eukaryota</taxon>
        <taxon>Fungi</taxon>
        <taxon>Dikarya</taxon>
        <taxon>Basidiomycota</taxon>
        <taxon>Ustilaginomycotina</taxon>
        <taxon>Exobasidiomycetes</taxon>
        <taxon>Ceraceosorales</taxon>
        <taxon>Ceraceosoraceae</taxon>
        <taxon>Ceraceosorus</taxon>
    </lineage>
</organism>
<dbReference type="EMBL" id="CCYA01000276">
    <property type="protein sequence ID" value="CEH19017.1"/>
    <property type="molecule type" value="Genomic_DNA"/>
</dbReference>
<dbReference type="AlphaFoldDB" id="A0A0P1BRA5"/>
<dbReference type="OrthoDB" id="10436387at2759"/>
<evidence type="ECO:0000313" key="4">
    <source>
        <dbReference type="Proteomes" id="UP000054845"/>
    </source>
</evidence>
<name>A0A0P1BRA5_9BASI</name>
<sequence>MEKLRDDDGTSHGCYSATNPPQLVFRLPNGTALMYDSMILILTVAKVIHTSQIQGFSPNAFRQTRRSASPLSRQLYNSAIFFYILSIISYTGGLVWASFHSQNRSTSVFAGLQFLVSVTIAPRILRRLKLLDRSALGLEPAKEGAKPIRMSRRSPSQWSDADWNFQTSSAKPNPIQAPEQAVSPRIQSEVLVRSPSMGFRRELTEDHQQIPLQTLHRATS</sequence>
<keyword evidence="4" id="KW-1185">Reference proteome</keyword>
<keyword evidence="2" id="KW-0812">Transmembrane</keyword>
<evidence type="ECO:0000256" key="1">
    <source>
        <dbReference type="SAM" id="MobiDB-lite"/>
    </source>
</evidence>
<evidence type="ECO:0000256" key="2">
    <source>
        <dbReference type="SAM" id="Phobius"/>
    </source>
</evidence>